<gene>
    <name evidence="1" type="ORF">Maut_00524</name>
    <name evidence="2" type="ORF">MTAT_28050</name>
</gene>
<dbReference type="AlphaFoldDB" id="A0AAC9MT25"/>
<dbReference type="RefSeq" id="WP_069588144.1">
    <property type="nucleotide sequence ID" value="NZ_CP017019.1"/>
</dbReference>
<evidence type="ECO:0008006" key="5">
    <source>
        <dbReference type="Google" id="ProtNLM"/>
    </source>
</evidence>
<reference evidence="1 3" key="1">
    <citation type="submission" date="2016-08" db="EMBL/GenBank/DDBJ databases">
        <title>Moorella thermoacetica DSM 103132.</title>
        <authorList>
            <person name="Jendresen C.B."/>
            <person name="Redl S.M."/>
            <person name="Jensen T.O."/>
            <person name="Nielsen A.T."/>
        </authorList>
    </citation>
    <scope>NUCLEOTIDE SEQUENCE [LARGE SCALE GENOMIC DNA]</scope>
    <source>
        <strain evidence="1 3">DSM 103132</strain>
    </source>
</reference>
<keyword evidence="4" id="KW-1185">Reference proteome</keyword>
<accession>A0AAC9MT25</accession>
<dbReference type="Proteomes" id="UP000094598">
    <property type="component" value="Chromosome"/>
</dbReference>
<reference evidence="2 4" key="2">
    <citation type="submission" date="2019-05" db="EMBL/GenBank/DDBJ databases">
        <title>Genome sequence of Moorella thermoacetica ATCC 33924.</title>
        <authorList>
            <person name="Poehlein A."/>
            <person name="Bengelsdorf F.R."/>
            <person name="Duerre P."/>
            <person name="Daniel R."/>
        </authorList>
    </citation>
    <scope>NUCLEOTIDE SEQUENCE [LARGE SCALE GENOMIC DNA]</scope>
    <source>
        <strain evidence="2 4">ATCC 33924</strain>
    </source>
</reference>
<evidence type="ECO:0000313" key="2">
    <source>
        <dbReference type="EMBL" id="TYL07941.1"/>
    </source>
</evidence>
<dbReference type="EMBL" id="VCDX01000016">
    <property type="protein sequence ID" value="TYL07941.1"/>
    <property type="molecule type" value="Genomic_DNA"/>
</dbReference>
<evidence type="ECO:0000313" key="1">
    <source>
        <dbReference type="EMBL" id="AOQ22993.1"/>
    </source>
</evidence>
<evidence type="ECO:0000313" key="4">
    <source>
        <dbReference type="Proteomes" id="UP000322283"/>
    </source>
</evidence>
<proteinExistence type="predicted"/>
<organism evidence="1 3">
    <name type="scientific">Neomoorella thermoacetica</name>
    <name type="common">Clostridium thermoaceticum</name>
    <dbReference type="NCBI Taxonomy" id="1525"/>
    <lineage>
        <taxon>Bacteria</taxon>
        <taxon>Bacillati</taxon>
        <taxon>Bacillota</taxon>
        <taxon>Clostridia</taxon>
        <taxon>Neomoorellales</taxon>
        <taxon>Neomoorellaceae</taxon>
        <taxon>Neomoorella</taxon>
    </lineage>
</organism>
<name>A0AAC9MT25_NEOTH</name>
<evidence type="ECO:0000313" key="3">
    <source>
        <dbReference type="Proteomes" id="UP000094598"/>
    </source>
</evidence>
<protein>
    <recommendedName>
        <fullName evidence="5">IrrE N-terminal-like domain-containing protein</fullName>
    </recommendedName>
</protein>
<dbReference type="EMBL" id="CP017019">
    <property type="protein sequence ID" value="AOQ22993.1"/>
    <property type="molecule type" value="Genomic_DNA"/>
</dbReference>
<sequence>MATVPEIVRKVNGTIRKYGLLSPEDLAKTLFDAVLKVSMPYGHIRGMSYENLAVVDANQSPWYLAGSMVHESGHQELHTGINRIFYQYYTYFPPDKYELEADIYGLVYAVRWYTELDEPVGNLYDFARLLGLSLDAASRVIEFCAQGNSLI</sequence>
<dbReference type="Proteomes" id="UP000322283">
    <property type="component" value="Unassembled WGS sequence"/>
</dbReference>